<name>A0ABX7MDT5_9RHOO</name>
<evidence type="ECO:0000313" key="3">
    <source>
        <dbReference type="Proteomes" id="UP000663570"/>
    </source>
</evidence>
<proteinExistence type="predicted"/>
<dbReference type="Proteomes" id="UP000663570">
    <property type="component" value="Chromosome"/>
</dbReference>
<keyword evidence="1" id="KW-0732">Signal</keyword>
<accession>A0ABX7MDT5</accession>
<feature type="chain" id="PRO_5046169743" evidence="1">
    <location>
        <begin position="23"/>
        <end position="291"/>
    </location>
</feature>
<sequence>MHKKIAAGLLALSAGAAGTAAAAPISSLIGTTTTPQVQMGPEWFSRFDASLITSSQFNALKTSPAAPLGLFATSEKVRVTYVGTGAARDSNLFLASDGGGFDTAAFWNPIYASGGTNNLSIYNPVNSSNQLFQTRAGCSYQTAKAGNTCLATQIGMSRDITGLTVGSQLVFGLQTQRLVYDGINLPNVEYFFTGPGSTNDDPRGWNDDAIHARAFALDIGDDRLLVGFEDTWLGAGSRSDRDFNDMVFIFEGVAVEHPVPQDNPVPAPSSAALLGLGLGLMAWHQRRRVTR</sequence>
<dbReference type="InterPro" id="IPR013424">
    <property type="entry name" value="Ice-binding_C"/>
</dbReference>
<reference evidence="2 3" key="1">
    <citation type="submission" date="2021-02" db="EMBL/GenBank/DDBJ databases">
        <title>Niveibacterium changnyeongensis HC41.</title>
        <authorList>
            <person name="Kang M."/>
        </authorList>
    </citation>
    <scope>NUCLEOTIDE SEQUENCE [LARGE SCALE GENOMIC DNA]</scope>
    <source>
        <strain evidence="2 3">HC41</strain>
    </source>
</reference>
<dbReference type="EMBL" id="CP071060">
    <property type="protein sequence ID" value="QSI78880.1"/>
    <property type="molecule type" value="Genomic_DNA"/>
</dbReference>
<evidence type="ECO:0000256" key="1">
    <source>
        <dbReference type="SAM" id="SignalP"/>
    </source>
</evidence>
<protein>
    <submittedName>
        <fullName evidence="2">DUF4114 domain-containing protein</fullName>
    </submittedName>
</protein>
<organism evidence="2 3">
    <name type="scientific">Niveibacterium microcysteis</name>
    <dbReference type="NCBI Taxonomy" id="2811415"/>
    <lineage>
        <taxon>Bacteria</taxon>
        <taxon>Pseudomonadati</taxon>
        <taxon>Pseudomonadota</taxon>
        <taxon>Betaproteobacteria</taxon>
        <taxon>Rhodocyclales</taxon>
        <taxon>Rhodocyclaceae</taxon>
        <taxon>Niveibacterium</taxon>
    </lineage>
</organism>
<keyword evidence="3" id="KW-1185">Reference proteome</keyword>
<gene>
    <name evidence="2" type="ORF">JY500_09820</name>
</gene>
<dbReference type="NCBIfam" id="TIGR02595">
    <property type="entry name" value="PEP_CTERM"/>
    <property type="match status" value="1"/>
</dbReference>
<evidence type="ECO:0000313" key="2">
    <source>
        <dbReference type="EMBL" id="QSI78880.1"/>
    </source>
</evidence>
<dbReference type="RefSeq" id="WP_206256220.1">
    <property type="nucleotide sequence ID" value="NZ_CP071060.1"/>
</dbReference>
<feature type="signal peptide" evidence="1">
    <location>
        <begin position="1"/>
        <end position="22"/>
    </location>
</feature>